<gene>
    <name evidence="1" type="ORF">BIFADO_01038</name>
</gene>
<dbReference type="EMBL" id="AAXD02000018">
    <property type="protein sequence ID" value="EDN84105.1"/>
    <property type="molecule type" value="Genomic_DNA"/>
</dbReference>
<dbReference type="HOGENOM" id="CLU_2931999_0_0_11"/>
<dbReference type="AlphaFoldDB" id="A7A5C2"/>
<dbReference type="Proteomes" id="UP000003773">
    <property type="component" value="Unassembled WGS sequence"/>
</dbReference>
<accession>A7A5C2</accession>
<proteinExistence type="predicted"/>
<organism evidence="1 2">
    <name type="scientific">Bifidobacterium adolescentis L2-32</name>
    <dbReference type="NCBI Taxonomy" id="411481"/>
    <lineage>
        <taxon>Bacteria</taxon>
        <taxon>Bacillati</taxon>
        <taxon>Actinomycetota</taxon>
        <taxon>Actinomycetes</taxon>
        <taxon>Bifidobacteriales</taxon>
        <taxon>Bifidobacteriaceae</taxon>
        <taxon>Bifidobacterium</taxon>
    </lineage>
</organism>
<evidence type="ECO:0000313" key="2">
    <source>
        <dbReference type="Proteomes" id="UP000003773"/>
    </source>
</evidence>
<comment type="caution">
    <text evidence="1">The sequence shown here is derived from an EMBL/GenBank/DDBJ whole genome shotgun (WGS) entry which is preliminary data.</text>
</comment>
<reference evidence="1 2" key="2">
    <citation type="submission" date="2007-05" db="EMBL/GenBank/DDBJ databases">
        <title>Draft genome sequence of Bifidobacterium adolescentis (L2-32).</title>
        <authorList>
            <person name="Sudarsanam P."/>
            <person name="Ley R."/>
            <person name="Guruge J."/>
            <person name="Turnbaugh P.J."/>
            <person name="Mahowald M."/>
            <person name="Liep D."/>
            <person name="Gordon J."/>
        </authorList>
    </citation>
    <scope>NUCLEOTIDE SEQUENCE [LARGE SCALE GENOMIC DNA]</scope>
    <source>
        <strain evidence="1 2">L2-32</strain>
    </source>
</reference>
<reference evidence="1 2" key="1">
    <citation type="submission" date="2007-04" db="EMBL/GenBank/DDBJ databases">
        <authorList>
            <person name="Fulton L."/>
            <person name="Clifton S."/>
            <person name="Fulton B."/>
            <person name="Xu J."/>
            <person name="Minx P."/>
            <person name="Pepin K.H."/>
            <person name="Johnson M."/>
            <person name="Thiruvilangam P."/>
            <person name="Bhonagiri V."/>
            <person name="Nash W.E."/>
            <person name="Mardis E.R."/>
            <person name="Wilson R.K."/>
        </authorList>
    </citation>
    <scope>NUCLEOTIDE SEQUENCE [LARGE SCALE GENOMIC DNA]</scope>
    <source>
        <strain evidence="1 2">L2-32</strain>
    </source>
</reference>
<evidence type="ECO:0000313" key="1">
    <source>
        <dbReference type="EMBL" id="EDN84105.1"/>
    </source>
</evidence>
<sequence length="60" mass="7196">MCGRLPKIVKSHTQDGDYIKSIYRLQCPRKHLSTNWYSDPMDASIQWKHVVDEYKRKDTK</sequence>
<name>A7A5C2_BIFAD</name>
<protein>
    <submittedName>
        <fullName evidence="1">Uncharacterized protein</fullName>
    </submittedName>
</protein>